<proteinExistence type="predicted"/>
<dbReference type="Proteomes" id="UP000017836">
    <property type="component" value="Unassembled WGS sequence"/>
</dbReference>
<dbReference type="PANTHER" id="PTHR34950">
    <property type="entry name" value="OS04G0457400 PROTEIN"/>
    <property type="match status" value="1"/>
</dbReference>
<evidence type="ECO:0000256" key="1">
    <source>
        <dbReference type="SAM" id="MobiDB-lite"/>
    </source>
</evidence>
<dbReference type="HOGENOM" id="CLU_2657751_0_0_1"/>
<evidence type="ECO:0000313" key="3">
    <source>
        <dbReference type="Proteomes" id="UP000017836"/>
    </source>
</evidence>
<gene>
    <name evidence="2" type="ORF">AMTR_s00010p00222330</name>
</gene>
<feature type="compositionally biased region" description="Basic and acidic residues" evidence="1">
    <location>
        <begin position="25"/>
        <end position="37"/>
    </location>
</feature>
<dbReference type="Gramene" id="ERM94265">
    <property type="protein sequence ID" value="ERM94265"/>
    <property type="gene ID" value="AMTR_s00010p00222330"/>
</dbReference>
<dbReference type="EMBL" id="KI397513">
    <property type="protein sequence ID" value="ERM94265.1"/>
    <property type="molecule type" value="Genomic_DNA"/>
</dbReference>
<dbReference type="PANTHER" id="PTHR34950:SF2">
    <property type="entry name" value="OS10G0364900 PROTEIN"/>
    <property type="match status" value="1"/>
</dbReference>
<organism evidence="2 3">
    <name type="scientific">Amborella trichopoda</name>
    <dbReference type="NCBI Taxonomy" id="13333"/>
    <lineage>
        <taxon>Eukaryota</taxon>
        <taxon>Viridiplantae</taxon>
        <taxon>Streptophyta</taxon>
        <taxon>Embryophyta</taxon>
        <taxon>Tracheophyta</taxon>
        <taxon>Spermatophyta</taxon>
        <taxon>Magnoliopsida</taxon>
        <taxon>Amborellales</taxon>
        <taxon>Amborellaceae</taxon>
        <taxon>Amborella</taxon>
    </lineage>
</organism>
<sequence>MASISGGLAEAYVMRKLYAEKLKKMEAEDSSKGERSIKGKQSHGIFRLGKKVHPAGFLSESAGKPPREDNSDGAMK</sequence>
<feature type="compositionally biased region" description="Basic and acidic residues" evidence="1">
    <location>
        <begin position="65"/>
        <end position="76"/>
    </location>
</feature>
<feature type="region of interest" description="Disordered" evidence="1">
    <location>
        <begin position="25"/>
        <end position="76"/>
    </location>
</feature>
<dbReference type="AlphaFoldDB" id="W1NGI6"/>
<accession>W1NGI6</accession>
<reference evidence="3" key="1">
    <citation type="journal article" date="2013" name="Science">
        <title>The Amborella genome and the evolution of flowering plants.</title>
        <authorList>
            <consortium name="Amborella Genome Project"/>
        </authorList>
    </citation>
    <scope>NUCLEOTIDE SEQUENCE [LARGE SCALE GENOMIC DNA]</scope>
</reference>
<name>W1NGI6_AMBTC</name>
<evidence type="ECO:0000313" key="2">
    <source>
        <dbReference type="EMBL" id="ERM94265.1"/>
    </source>
</evidence>
<protein>
    <submittedName>
        <fullName evidence="2">Uncharacterized protein</fullName>
    </submittedName>
</protein>
<keyword evidence="3" id="KW-1185">Reference proteome</keyword>